<dbReference type="PROSITE" id="PS51257">
    <property type="entry name" value="PROKAR_LIPOPROTEIN"/>
    <property type="match status" value="1"/>
</dbReference>
<evidence type="ECO:0000313" key="4">
    <source>
        <dbReference type="Proteomes" id="UP000245489"/>
    </source>
</evidence>
<evidence type="ECO:0000256" key="1">
    <source>
        <dbReference type="ARBA" id="ARBA00022801"/>
    </source>
</evidence>
<dbReference type="PANTHER" id="PTHR31377">
    <property type="entry name" value="AGMATINE DEIMINASE-RELATED"/>
    <property type="match status" value="1"/>
</dbReference>
<reference evidence="3 4" key="1">
    <citation type="submission" date="2018-05" db="EMBL/GenBank/DDBJ databases">
        <title>Genomic Encyclopedia of Archaeal and Bacterial Type Strains, Phase II (KMG-II): from individual species to whole genera.</title>
        <authorList>
            <person name="Goeker M."/>
        </authorList>
    </citation>
    <scope>NUCLEOTIDE SEQUENCE [LARGE SCALE GENOMIC DNA]</scope>
    <source>
        <strain evidence="3 4">DSM 22214</strain>
    </source>
</reference>
<comment type="caution">
    <text evidence="3">The sequence shown here is derived from an EMBL/GenBank/DDBJ whole genome shotgun (WGS) entry which is preliminary data.</text>
</comment>
<dbReference type="RefSeq" id="WP_109745642.1">
    <property type="nucleotide sequence ID" value="NZ_QGGO01000054.1"/>
</dbReference>
<dbReference type="SUPFAM" id="SSF55909">
    <property type="entry name" value="Pentein"/>
    <property type="match status" value="1"/>
</dbReference>
<name>A0A316DDJ1_9BACT</name>
<dbReference type="InterPro" id="IPR007466">
    <property type="entry name" value="Peptidyl-Arg-deiminase_porph"/>
</dbReference>
<dbReference type="GO" id="GO:0009446">
    <property type="term" value="P:putrescine biosynthetic process"/>
    <property type="evidence" value="ECO:0007669"/>
    <property type="project" value="InterPro"/>
</dbReference>
<dbReference type="GO" id="GO:0047632">
    <property type="term" value="F:agmatine deiminase activity"/>
    <property type="evidence" value="ECO:0007669"/>
    <property type="project" value="TreeGrafter"/>
</dbReference>
<sequence length="380" mass="42761">MKRMLIPVLSLLMLLTSCEAEEIGTQTDTNVGSNNRSATDVLYTMPDEADQHEGTWLQWPHHYQYGTTYRKRLDATWVAMTKALVSGEKVHIIAYNLTEKDRIQKLLVSAGVPLQNIEFKIYATDDVWVRDNGPIYVKDKNGQLLLEDWGFNGWGKKANYQNCNAIPSKIGKDQSQKVIDLNNLMTNEGGAVELDGNGTFIATKSAILNKNRNPNMTQAQAEANFTKYLGVTNFIWLDGVAGLEITDMHIDGFVKFANKNTLVTMSEDDLLNWEVPAKDIDQIYLAQNKDGIAYHIVNLPLTKNNVKTEYGKNLGYQGSYVNYYIANNCILVPNYNDPNDVIANQIIQNLYPNRKVVGIDVRNLYANGGMVHCVTQQQPK</sequence>
<organism evidence="3 4">
    <name type="scientific">Arcicella aurantiaca</name>
    <dbReference type="NCBI Taxonomy" id="591202"/>
    <lineage>
        <taxon>Bacteria</taxon>
        <taxon>Pseudomonadati</taxon>
        <taxon>Bacteroidota</taxon>
        <taxon>Cytophagia</taxon>
        <taxon>Cytophagales</taxon>
        <taxon>Flectobacillaceae</taxon>
        <taxon>Arcicella</taxon>
    </lineage>
</organism>
<feature type="chain" id="PRO_5016422823" evidence="2">
    <location>
        <begin position="21"/>
        <end position="380"/>
    </location>
</feature>
<dbReference type="PANTHER" id="PTHR31377:SF0">
    <property type="entry name" value="AGMATINE DEIMINASE-RELATED"/>
    <property type="match status" value="1"/>
</dbReference>
<dbReference type="GO" id="GO:0004668">
    <property type="term" value="F:protein-arginine deiminase activity"/>
    <property type="evidence" value="ECO:0007669"/>
    <property type="project" value="InterPro"/>
</dbReference>
<protein>
    <submittedName>
        <fullName evidence="3">Agmatine deiminase</fullName>
    </submittedName>
</protein>
<dbReference type="AlphaFoldDB" id="A0A316DDJ1"/>
<proteinExistence type="predicted"/>
<keyword evidence="4" id="KW-1185">Reference proteome</keyword>
<feature type="signal peptide" evidence="2">
    <location>
        <begin position="1"/>
        <end position="20"/>
    </location>
</feature>
<evidence type="ECO:0000256" key="2">
    <source>
        <dbReference type="SAM" id="SignalP"/>
    </source>
</evidence>
<gene>
    <name evidence="3" type="ORF">LV89_04953</name>
</gene>
<dbReference type="Gene3D" id="3.75.10.10">
    <property type="entry name" value="L-arginine/glycine Amidinotransferase, Chain A"/>
    <property type="match status" value="1"/>
</dbReference>
<keyword evidence="2" id="KW-0732">Signal</keyword>
<accession>A0A316DDJ1</accession>
<dbReference type="OrthoDB" id="9808013at2"/>
<dbReference type="Proteomes" id="UP000245489">
    <property type="component" value="Unassembled WGS sequence"/>
</dbReference>
<evidence type="ECO:0000313" key="3">
    <source>
        <dbReference type="EMBL" id="PWK16084.1"/>
    </source>
</evidence>
<dbReference type="Pfam" id="PF04371">
    <property type="entry name" value="PAD_porph"/>
    <property type="match status" value="1"/>
</dbReference>
<dbReference type="EMBL" id="QGGO01000054">
    <property type="protein sequence ID" value="PWK16084.1"/>
    <property type="molecule type" value="Genomic_DNA"/>
</dbReference>
<keyword evidence="1" id="KW-0378">Hydrolase</keyword>